<reference evidence="2" key="1">
    <citation type="submission" date="2020-09" db="EMBL/GenBank/DDBJ databases">
        <title>Rhizobia associated with sainfoin plants.</title>
        <authorList>
            <person name="Asharfi S."/>
            <person name="Kuzmanovic N."/>
            <person name="Bunk B."/>
            <person name="Sproeer C."/>
            <person name="Becker M."/>
            <person name="Thuenen T."/>
        </authorList>
    </citation>
    <scope>NUCLEOTIDE SEQUENCE</scope>
    <source>
        <strain evidence="2">OM4</strain>
    </source>
</reference>
<feature type="domain" description="Methyltransferase type 11" evidence="1">
    <location>
        <begin position="44"/>
        <end position="140"/>
    </location>
</feature>
<gene>
    <name evidence="2" type="ORF">IHQ72_27100</name>
</gene>
<dbReference type="PANTHER" id="PTHR42912">
    <property type="entry name" value="METHYLTRANSFERASE"/>
    <property type="match status" value="1"/>
</dbReference>
<evidence type="ECO:0000313" key="3">
    <source>
        <dbReference type="Proteomes" id="UP001058098"/>
    </source>
</evidence>
<keyword evidence="2" id="KW-0489">Methyltransferase</keyword>
<keyword evidence="3" id="KW-1185">Reference proteome</keyword>
<dbReference type="RefSeq" id="WP_258118459.1">
    <property type="nucleotide sequence ID" value="NZ_CP062229.1"/>
</dbReference>
<sequence length="264" mass="29562">MSGGLEFDEETSRKVEALYLTPDVVEQRCQVLKALQLREGERILDIGSGPGLLAYDMAASVGPDGRVCGIDISDDMLAMSRKRCANRPWAEFLRAEATKLPYPDDDFDAAVSTQVYEYVADIPAALAELYRVTRPGGRVVALDTDYDSLVIYTGDQPRMERVLSAWDEHFVHGGLPRTLSGQLRDAGFTIRQRDVIPMFNPEYHDNTYARRMLAIMASFVVGRRGVSQEEANAWLAEFSELGKQGKFFFSLNRYLFVADKVAVT</sequence>
<organism evidence="2 3">
    <name type="scientific">Mesorhizobium onobrychidis</name>
    <dbReference type="NCBI Taxonomy" id="2775404"/>
    <lineage>
        <taxon>Bacteria</taxon>
        <taxon>Pseudomonadati</taxon>
        <taxon>Pseudomonadota</taxon>
        <taxon>Alphaproteobacteria</taxon>
        <taxon>Hyphomicrobiales</taxon>
        <taxon>Phyllobacteriaceae</taxon>
        <taxon>Mesorhizobium</taxon>
    </lineage>
</organism>
<dbReference type="Proteomes" id="UP001058098">
    <property type="component" value="Chromosome"/>
</dbReference>
<proteinExistence type="predicted"/>
<protein>
    <submittedName>
        <fullName evidence="2">Methyltransferase domain-containing protein</fullName>
    </submittedName>
</protein>
<dbReference type="GO" id="GO:0032259">
    <property type="term" value="P:methylation"/>
    <property type="evidence" value="ECO:0007669"/>
    <property type="project" value="UniProtKB-KW"/>
</dbReference>
<dbReference type="GO" id="GO:0008168">
    <property type="term" value="F:methyltransferase activity"/>
    <property type="evidence" value="ECO:0007669"/>
    <property type="project" value="UniProtKB-KW"/>
</dbReference>
<evidence type="ECO:0000313" key="2">
    <source>
        <dbReference type="EMBL" id="UVC14290.1"/>
    </source>
</evidence>
<accession>A0ABY5QSZ1</accession>
<dbReference type="Pfam" id="PF08241">
    <property type="entry name" value="Methyltransf_11"/>
    <property type="match status" value="1"/>
</dbReference>
<keyword evidence="2" id="KW-0808">Transferase</keyword>
<dbReference type="EMBL" id="CP062229">
    <property type="protein sequence ID" value="UVC14290.1"/>
    <property type="molecule type" value="Genomic_DNA"/>
</dbReference>
<dbReference type="InterPro" id="IPR050508">
    <property type="entry name" value="Methyltransf_Superfamily"/>
</dbReference>
<name>A0ABY5QSZ1_9HYPH</name>
<dbReference type="InterPro" id="IPR029063">
    <property type="entry name" value="SAM-dependent_MTases_sf"/>
</dbReference>
<dbReference type="CDD" id="cd02440">
    <property type="entry name" value="AdoMet_MTases"/>
    <property type="match status" value="1"/>
</dbReference>
<dbReference type="Gene3D" id="3.40.50.150">
    <property type="entry name" value="Vaccinia Virus protein VP39"/>
    <property type="match status" value="1"/>
</dbReference>
<dbReference type="InterPro" id="IPR013216">
    <property type="entry name" value="Methyltransf_11"/>
</dbReference>
<evidence type="ECO:0000259" key="1">
    <source>
        <dbReference type="Pfam" id="PF08241"/>
    </source>
</evidence>
<dbReference type="SUPFAM" id="SSF53335">
    <property type="entry name" value="S-adenosyl-L-methionine-dependent methyltransferases"/>
    <property type="match status" value="1"/>
</dbReference>